<dbReference type="PANTHER" id="PTHR11851:SF49">
    <property type="entry name" value="MITOCHONDRIAL-PROCESSING PEPTIDASE SUBUNIT ALPHA"/>
    <property type="match status" value="1"/>
</dbReference>
<evidence type="ECO:0000256" key="2">
    <source>
        <dbReference type="RuleBase" id="RU004447"/>
    </source>
</evidence>
<dbReference type="PROSITE" id="PS00143">
    <property type="entry name" value="INSULINASE"/>
    <property type="match status" value="1"/>
</dbReference>
<protein>
    <submittedName>
        <fullName evidence="5">Protease 3</fullName>
        <ecNumber evidence="5">3.4.24.55</ecNumber>
    </submittedName>
</protein>
<accession>A0A1V5SCF6</accession>
<comment type="similarity">
    <text evidence="1 2">Belongs to the peptidase M16 family.</text>
</comment>
<evidence type="ECO:0000259" key="4">
    <source>
        <dbReference type="Pfam" id="PF05193"/>
    </source>
</evidence>
<dbReference type="EC" id="3.4.24.55" evidence="5"/>
<dbReference type="InterPro" id="IPR050361">
    <property type="entry name" value="MPP/UQCRC_Complex"/>
</dbReference>
<dbReference type="EMBL" id="MWBO01000053">
    <property type="protein sequence ID" value="OQA51994.1"/>
    <property type="molecule type" value="Genomic_DNA"/>
</dbReference>
<keyword evidence="5" id="KW-0645">Protease</keyword>
<feature type="domain" description="Peptidase M16 N-terminal" evidence="3">
    <location>
        <begin position="19"/>
        <end position="161"/>
    </location>
</feature>
<dbReference type="AlphaFoldDB" id="A0A1V5SCF6"/>
<dbReference type="InterPro" id="IPR007863">
    <property type="entry name" value="Peptidase_M16_C"/>
</dbReference>
<dbReference type="InterPro" id="IPR011765">
    <property type="entry name" value="Pept_M16_N"/>
</dbReference>
<feature type="domain" description="Peptidase M16 C-terminal" evidence="4">
    <location>
        <begin position="169"/>
        <end position="342"/>
    </location>
</feature>
<dbReference type="GO" id="GO:0004222">
    <property type="term" value="F:metalloendopeptidase activity"/>
    <property type="evidence" value="ECO:0007669"/>
    <property type="project" value="UniProtKB-EC"/>
</dbReference>
<organism evidence="5">
    <name type="scientific">candidate division WS2 bacterium ADurb.Bin280</name>
    <dbReference type="NCBI Taxonomy" id="1852829"/>
    <lineage>
        <taxon>Bacteria</taxon>
        <taxon>candidate division WS2</taxon>
    </lineage>
</organism>
<dbReference type="Pfam" id="PF00675">
    <property type="entry name" value="Peptidase_M16"/>
    <property type="match status" value="1"/>
</dbReference>
<proteinExistence type="inferred from homology"/>
<dbReference type="SUPFAM" id="SSF63411">
    <property type="entry name" value="LuxS/MPP-like metallohydrolase"/>
    <property type="match status" value="2"/>
</dbReference>
<dbReference type="InterPro" id="IPR011249">
    <property type="entry name" value="Metalloenz_LuxS/M16"/>
</dbReference>
<evidence type="ECO:0000256" key="1">
    <source>
        <dbReference type="ARBA" id="ARBA00007261"/>
    </source>
</evidence>
<dbReference type="Pfam" id="PF05193">
    <property type="entry name" value="Peptidase_M16_C"/>
    <property type="match status" value="1"/>
</dbReference>
<evidence type="ECO:0000313" key="5">
    <source>
        <dbReference type="EMBL" id="OQA51994.1"/>
    </source>
</evidence>
<keyword evidence="5" id="KW-0378">Hydrolase</keyword>
<dbReference type="GO" id="GO:0046872">
    <property type="term" value="F:metal ion binding"/>
    <property type="evidence" value="ECO:0007669"/>
    <property type="project" value="InterPro"/>
</dbReference>
<reference evidence="5" key="1">
    <citation type="submission" date="2017-02" db="EMBL/GenBank/DDBJ databases">
        <title>Delving into the versatile metabolic prowess of the omnipresent phylum Bacteroidetes.</title>
        <authorList>
            <person name="Nobu M.K."/>
            <person name="Mei R."/>
            <person name="Narihiro T."/>
            <person name="Kuroda K."/>
            <person name="Liu W.-T."/>
        </authorList>
    </citation>
    <scope>NUCLEOTIDE SEQUENCE</scope>
    <source>
        <strain evidence="5">ADurb.Bin280</strain>
    </source>
</reference>
<dbReference type="Gene3D" id="3.30.830.10">
    <property type="entry name" value="Metalloenzyme, LuxS/M16 peptidase-like"/>
    <property type="match status" value="2"/>
</dbReference>
<dbReference type="Proteomes" id="UP000485367">
    <property type="component" value="Unassembled WGS sequence"/>
</dbReference>
<dbReference type="InterPro" id="IPR001431">
    <property type="entry name" value="Pept_M16_Zn_BS"/>
</dbReference>
<comment type="caution">
    <text evidence="5">The sequence shown here is derived from an EMBL/GenBank/DDBJ whole genome shotgun (WGS) entry which is preliminary data.</text>
</comment>
<evidence type="ECO:0000259" key="3">
    <source>
        <dbReference type="Pfam" id="PF00675"/>
    </source>
</evidence>
<sequence length="413" mass="46439">MINHNIKQFDNGLRLIEAPNDQTQAVTVFILVGIGGRFEADGQKGISHFLEHLFFKGSKNRPSAFEISRELDAIGANYNAFTGEEYTGFYVQSSRDDALKGFDVISDMFLNPLFEEAEIEREKGVIIQEANMYRDMPQMHVQTLNQKQMFGDHPLGFDLVGDENFIKNATRNDIVEYHRNYLPSNTIVAICGNMKGLGIEEKINDLFGPIQDSKIEKALPYSFSPVAEEIVEEIREVDQAHLALSYLSISKNDQRKYALSILNSILGGSMSSRLFREIREKRGLAYYVKSTNSSYADIGVFSIYAGVKPEKLKEAVEIAKGQIEEICQKGPDENELERAKGNLRGSLAISLEDSLEIANFVAEDMLYFGKIRSTEEIIERINAVTKEEVIDLAKEIFSKGRVGLSIIGPKSYK</sequence>
<gene>
    <name evidence="5" type="primary">ptrA</name>
    <name evidence="5" type="ORF">BWY43_00714</name>
</gene>
<dbReference type="GO" id="GO:0006508">
    <property type="term" value="P:proteolysis"/>
    <property type="evidence" value="ECO:0007669"/>
    <property type="project" value="UniProtKB-KW"/>
</dbReference>
<dbReference type="PANTHER" id="PTHR11851">
    <property type="entry name" value="METALLOPROTEASE"/>
    <property type="match status" value="1"/>
</dbReference>
<name>A0A1V5SCF6_9BACT</name>